<dbReference type="AlphaFoldDB" id="B4J2R6"/>
<name>B4J2R6_DROGR</name>
<proteinExistence type="predicted"/>
<dbReference type="OMA" id="CEDAMDH"/>
<keyword evidence="2" id="KW-1185">Reference proteome</keyword>
<dbReference type="OrthoDB" id="8043893at2759"/>
<dbReference type="InParanoid" id="B4J2R6"/>
<sequence length="74" mass="8280">MDVEIEQTVVEDHPVGQQVVATKSIAIDNHSDAMQCLKALQEYAMLNENFRAIGLLMQTEKAFSNPADVKDFEL</sequence>
<organism evidence="2">
    <name type="scientific">Drosophila grimshawi</name>
    <name type="common">Hawaiian fruit fly</name>
    <name type="synonym">Idiomyia grimshawi</name>
    <dbReference type="NCBI Taxonomy" id="7222"/>
    <lineage>
        <taxon>Eukaryota</taxon>
        <taxon>Metazoa</taxon>
        <taxon>Ecdysozoa</taxon>
        <taxon>Arthropoda</taxon>
        <taxon>Hexapoda</taxon>
        <taxon>Insecta</taxon>
        <taxon>Pterygota</taxon>
        <taxon>Neoptera</taxon>
        <taxon>Endopterygota</taxon>
        <taxon>Diptera</taxon>
        <taxon>Brachycera</taxon>
        <taxon>Muscomorpha</taxon>
        <taxon>Ephydroidea</taxon>
        <taxon>Drosophilidae</taxon>
        <taxon>Drosophila</taxon>
        <taxon>Hawaiian Drosophila</taxon>
    </lineage>
</organism>
<dbReference type="Proteomes" id="UP000001070">
    <property type="component" value="Unassembled WGS sequence"/>
</dbReference>
<dbReference type="PhylomeDB" id="B4J2R6"/>
<evidence type="ECO:0000313" key="2">
    <source>
        <dbReference type="Proteomes" id="UP000001070"/>
    </source>
</evidence>
<gene>
    <name evidence="1" type="primary">Dgri\GH16033</name>
    <name evidence="1" type="ORF">Dgri_GH16033</name>
</gene>
<protein>
    <submittedName>
        <fullName evidence="1">GH16033</fullName>
    </submittedName>
</protein>
<evidence type="ECO:0000313" key="1">
    <source>
        <dbReference type="EMBL" id="EDV96057.1"/>
    </source>
</evidence>
<accession>B4J2R6</accession>
<dbReference type="eggNOG" id="ENOG502SN5G">
    <property type="taxonomic scope" value="Eukaryota"/>
</dbReference>
<reference evidence="1 2" key="1">
    <citation type="journal article" date="2007" name="Nature">
        <title>Evolution of genes and genomes on the Drosophila phylogeny.</title>
        <authorList>
            <consortium name="Drosophila 12 Genomes Consortium"/>
            <person name="Clark A.G."/>
            <person name="Eisen M.B."/>
            <person name="Smith D.R."/>
            <person name="Bergman C.M."/>
            <person name="Oliver B."/>
            <person name="Markow T.A."/>
            <person name="Kaufman T.C."/>
            <person name="Kellis M."/>
            <person name="Gelbart W."/>
            <person name="Iyer V.N."/>
            <person name="Pollard D.A."/>
            <person name="Sackton T.B."/>
            <person name="Larracuente A.M."/>
            <person name="Singh N.D."/>
            <person name="Abad J.P."/>
            <person name="Abt D.N."/>
            <person name="Adryan B."/>
            <person name="Aguade M."/>
            <person name="Akashi H."/>
            <person name="Anderson W.W."/>
            <person name="Aquadro C.F."/>
            <person name="Ardell D.H."/>
            <person name="Arguello R."/>
            <person name="Artieri C.G."/>
            <person name="Barbash D.A."/>
            <person name="Barker D."/>
            <person name="Barsanti P."/>
            <person name="Batterham P."/>
            <person name="Batzoglou S."/>
            <person name="Begun D."/>
            <person name="Bhutkar A."/>
            <person name="Blanco E."/>
            <person name="Bosak S.A."/>
            <person name="Bradley R.K."/>
            <person name="Brand A.D."/>
            <person name="Brent M.R."/>
            <person name="Brooks A.N."/>
            <person name="Brown R.H."/>
            <person name="Butlin R.K."/>
            <person name="Caggese C."/>
            <person name="Calvi B.R."/>
            <person name="Bernardo de Carvalho A."/>
            <person name="Caspi A."/>
            <person name="Castrezana S."/>
            <person name="Celniker S.E."/>
            <person name="Chang J.L."/>
            <person name="Chapple C."/>
            <person name="Chatterji S."/>
            <person name="Chinwalla A."/>
            <person name="Civetta A."/>
            <person name="Clifton S.W."/>
            <person name="Comeron J.M."/>
            <person name="Costello J.C."/>
            <person name="Coyne J.A."/>
            <person name="Daub J."/>
            <person name="David R.G."/>
            <person name="Delcher A.L."/>
            <person name="Delehaunty K."/>
            <person name="Do C.B."/>
            <person name="Ebling H."/>
            <person name="Edwards K."/>
            <person name="Eickbush T."/>
            <person name="Evans J.D."/>
            <person name="Filipski A."/>
            <person name="Findeiss S."/>
            <person name="Freyhult E."/>
            <person name="Fulton L."/>
            <person name="Fulton R."/>
            <person name="Garcia A.C."/>
            <person name="Gardiner A."/>
            <person name="Garfield D.A."/>
            <person name="Garvin B.E."/>
            <person name="Gibson G."/>
            <person name="Gilbert D."/>
            <person name="Gnerre S."/>
            <person name="Godfrey J."/>
            <person name="Good R."/>
            <person name="Gotea V."/>
            <person name="Gravely B."/>
            <person name="Greenberg A.J."/>
            <person name="Griffiths-Jones S."/>
            <person name="Gross S."/>
            <person name="Guigo R."/>
            <person name="Gustafson E.A."/>
            <person name="Haerty W."/>
            <person name="Hahn M.W."/>
            <person name="Halligan D.L."/>
            <person name="Halpern A.L."/>
            <person name="Halter G.M."/>
            <person name="Han M.V."/>
            <person name="Heger A."/>
            <person name="Hillier L."/>
            <person name="Hinrichs A.S."/>
            <person name="Holmes I."/>
            <person name="Hoskins R.A."/>
            <person name="Hubisz M.J."/>
            <person name="Hultmark D."/>
            <person name="Huntley M.A."/>
            <person name="Jaffe D.B."/>
            <person name="Jagadeeshan S."/>
            <person name="Jeck W.R."/>
            <person name="Johnson J."/>
            <person name="Jones C.D."/>
            <person name="Jordan W.C."/>
            <person name="Karpen G.H."/>
            <person name="Kataoka E."/>
            <person name="Keightley P.D."/>
            <person name="Kheradpour P."/>
            <person name="Kirkness E.F."/>
            <person name="Koerich L.B."/>
            <person name="Kristiansen K."/>
            <person name="Kudrna D."/>
            <person name="Kulathinal R.J."/>
            <person name="Kumar S."/>
            <person name="Kwok R."/>
            <person name="Lander E."/>
            <person name="Langley C.H."/>
            <person name="Lapoint R."/>
            <person name="Lazzaro B.P."/>
            <person name="Lee S.J."/>
            <person name="Levesque L."/>
            <person name="Li R."/>
            <person name="Lin C.F."/>
            <person name="Lin M.F."/>
            <person name="Lindblad-Toh K."/>
            <person name="Llopart A."/>
            <person name="Long M."/>
            <person name="Low L."/>
            <person name="Lozovsky E."/>
            <person name="Lu J."/>
            <person name="Luo M."/>
            <person name="Machado C.A."/>
            <person name="Makalowski W."/>
            <person name="Marzo M."/>
            <person name="Matsuda M."/>
            <person name="Matzkin L."/>
            <person name="McAllister B."/>
            <person name="McBride C.S."/>
            <person name="McKernan B."/>
            <person name="McKernan K."/>
            <person name="Mendez-Lago M."/>
            <person name="Minx P."/>
            <person name="Mollenhauer M.U."/>
            <person name="Montooth K."/>
            <person name="Mount S.M."/>
            <person name="Mu X."/>
            <person name="Myers E."/>
            <person name="Negre B."/>
            <person name="Newfeld S."/>
            <person name="Nielsen R."/>
            <person name="Noor M.A."/>
            <person name="O'Grady P."/>
            <person name="Pachter L."/>
            <person name="Papaceit M."/>
            <person name="Parisi M.J."/>
            <person name="Parisi M."/>
            <person name="Parts L."/>
            <person name="Pedersen J.S."/>
            <person name="Pesole G."/>
            <person name="Phillippy A.M."/>
            <person name="Ponting C.P."/>
            <person name="Pop M."/>
            <person name="Porcelli D."/>
            <person name="Powell J.R."/>
            <person name="Prohaska S."/>
            <person name="Pruitt K."/>
            <person name="Puig M."/>
            <person name="Quesneville H."/>
            <person name="Ram K.R."/>
            <person name="Rand D."/>
            <person name="Rasmussen M.D."/>
            <person name="Reed L.K."/>
            <person name="Reenan R."/>
            <person name="Reily A."/>
            <person name="Remington K.A."/>
            <person name="Rieger T.T."/>
            <person name="Ritchie M.G."/>
            <person name="Robin C."/>
            <person name="Rogers Y.H."/>
            <person name="Rohde C."/>
            <person name="Rozas J."/>
            <person name="Rubenfield M.J."/>
            <person name="Ruiz A."/>
            <person name="Russo S."/>
            <person name="Salzberg S.L."/>
            <person name="Sanchez-Gracia A."/>
            <person name="Saranga D.J."/>
            <person name="Sato H."/>
            <person name="Schaeffer S.W."/>
            <person name="Schatz M.C."/>
            <person name="Schlenke T."/>
            <person name="Schwartz R."/>
            <person name="Segarra C."/>
            <person name="Singh R.S."/>
            <person name="Sirot L."/>
            <person name="Sirota M."/>
            <person name="Sisneros N.B."/>
            <person name="Smith C.D."/>
            <person name="Smith T.F."/>
            <person name="Spieth J."/>
            <person name="Stage D.E."/>
            <person name="Stark A."/>
            <person name="Stephan W."/>
            <person name="Strausberg R.L."/>
            <person name="Strempel S."/>
            <person name="Sturgill D."/>
            <person name="Sutton G."/>
            <person name="Sutton G.G."/>
            <person name="Tao W."/>
            <person name="Teichmann S."/>
            <person name="Tobari Y.N."/>
            <person name="Tomimura Y."/>
            <person name="Tsolas J.M."/>
            <person name="Valente V.L."/>
            <person name="Venter E."/>
            <person name="Venter J.C."/>
            <person name="Vicario S."/>
            <person name="Vieira F.G."/>
            <person name="Vilella A.J."/>
            <person name="Villasante A."/>
            <person name="Walenz B."/>
            <person name="Wang J."/>
            <person name="Wasserman M."/>
            <person name="Watts T."/>
            <person name="Wilson D."/>
            <person name="Wilson R.K."/>
            <person name="Wing R.A."/>
            <person name="Wolfner M.F."/>
            <person name="Wong A."/>
            <person name="Wong G.K."/>
            <person name="Wu C.I."/>
            <person name="Wu G."/>
            <person name="Yamamoto D."/>
            <person name="Yang H.P."/>
            <person name="Yang S.P."/>
            <person name="Yorke J.A."/>
            <person name="Yoshida K."/>
            <person name="Zdobnov E."/>
            <person name="Zhang P."/>
            <person name="Zhang Y."/>
            <person name="Zimin A.V."/>
            <person name="Baldwin J."/>
            <person name="Abdouelleil A."/>
            <person name="Abdulkadir J."/>
            <person name="Abebe A."/>
            <person name="Abera B."/>
            <person name="Abreu J."/>
            <person name="Acer S.C."/>
            <person name="Aftuck L."/>
            <person name="Alexander A."/>
            <person name="An P."/>
            <person name="Anderson E."/>
            <person name="Anderson S."/>
            <person name="Arachi H."/>
            <person name="Azer M."/>
            <person name="Bachantsang P."/>
            <person name="Barry A."/>
            <person name="Bayul T."/>
            <person name="Berlin A."/>
            <person name="Bessette D."/>
            <person name="Bloom T."/>
            <person name="Blye J."/>
            <person name="Boguslavskiy L."/>
            <person name="Bonnet C."/>
            <person name="Boukhgalter B."/>
            <person name="Bourzgui I."/>
            <person name="Brown A."/>
            <person name="Cahill P."/>
            <person name="Channer S."/>
            <person name="Cheshatsang Y."/>
            <person name="Chuda L."/>
            <person name="Citroen M."/>
            <person name="Collymore A."/>
            <person name="Cooke P."/>
            <person name="Costello M."/>
            <person name="D'Aco K."/>
            <person name="Daza R."/>
            <person name="De Haan G."/>
            <person name="DeGray S."/>
            <person name="DeMaso C."/>
            <person name="Dhargay N."/>
            <person name="Dooley K."/>
            <person name="Dooley E."/>
            <person name="Doricent M."/>
            <person name="Dorje P."/>
            <person name="Dorjee K."/>
            <person name="Dupes A."/>
            <person name="Elong R."/>
            <person name="Falk J."/>
            <person name="Farina A."/>
            <person name="Faro S."/>
            <person name="Ferguson D."/>
            <person name="Fisher S."/>
            <person name="Foley C.D."/>
            <person name="Franke A."/>
            <person name="Friedrich D."/>
            <person name="Gadbois L."/>
            <person name="Gearin G."/>
            <person name="Gearin C.R."/>
            <person name="Giannoukos G."/>
            <person name="Goode T."/>
            <person name="Graham J."/>
            <person name="Grandbois E."/>
            <person name="Grewal S."/>
            <person name="Gyaltsen K."/>
            <person name="Hafez N."/>
            <person name="Hagos B."/>
            <person name="Hall J."/>
            <person name="Henson C."/>
            <person name="Hollinger A."/>
            <person name="Honan T."/>
            <person name="Huard M.D."/>
            <person name="Hughes L."/>
            <person name="Hurhula B."/>
            <person name="Husby M.E."/>
            <person name="Kamat A."/>
            <person name="Kanga B."/>
            <person name="Kashin S."/>
            <person name="Khazanovich D."/>
            <person name="Kisner P."/>
            <person name="Lance K."/>
            <person name="Lara M."/>
            <person name="Lee W."/>
            <person name="Lennon N."/>
            <person name="Letendre F."/>
            <person name="LeVine R."/>
            <person name="Lipovsky A."/>
            <person name="Liu X."/>
            <person name="Liu J."/>
            <person name="Liu S."/>
            <person name="Lokyitsang T."/>
            <person name="Lokyitsang Y."/>
            <person name="Lubonja R."/>
            <person name="Lui A."/>
            <person name="MacDonald P."/>
            <person name="Magnisalis V."/>
            <person name="Maru K."/>
            <person name="Matthews C."/>
            <person name="McCusker W."/>
            <person name="McDonough S."/>
            <person name="Mehta T."/>
            <person name="Meldrim J."/>
            <person name="Meneus L."/>
            <person name="Mihai O."/>
            <person name="Mihalev A."/>
            <person name="Mihova T."/>
            <person name="Mittelman R."/>
            <person name="Mlenga V."/>
            <person name="Montmayeur A."/>
            <person name="Mulrain L."/>
            <person name="Navidi A."/>
            <person name="Naylor J."/>
            <person name="Negash T."/>
            <person name="Nguyen T."/>
            <person name="Nguyen N."/>
            <person name="Nicol R."/>
            <person name="Norbu C."/>
            <person name="Norbu N."/>
            <person name="Novod N."/>
            <person name="O'Neill B."/>
            <person name="Osman S."/>
            <person name="Markiewicz E."/>
            <person name="Oyono O.L."/>
            <person name="Patti C."/>
            <person name="Phunkhang P."/>
            <person name="Pierre F."/>
            <person name="Priest M."/>
            <person name="Raghuraman S."/>
            <person name="Rege F."/>
            <person name="Reyes R."/>
            <person name="Rise C."/>
            <person name="Rogov P."/>
            <person name="Ross K."/>
            <person name="Ryan E."/>
            <person name="Settipalli S."/>
            <person name="Shea T."/>
            <person name="Sherpa N."/>
            <person name="Shi L."/>
            <person name="Shih D."/>
            <person name="Sparrow T."/>
            <person name="Spaulding J."/>
            <person name="Stalker J."/>
            <person name="Stange-Thomann N."/>
            <person name="Stavropoulos S."/>
            <person name="Stone C."/>
            <person name="Strader C."/>
            <person name="Tesfaye S."/>
            <person name="Thomson T."/>
            <person name="Thoulutsang Y."/>
            <person name="Thoulutsang D."/>
            <person name="Topham K."/>
            <person name="Topping I."/>
            <person name="Tsamla T."/>
            <person name="Vassiliev H."/>
            <person name="Vo A."/>
            <person name="Wangchuk T."/>
            <person name="Wangdi T."/>
            <person name="Weiand M."/>
            <person name="Wilkinson J."/>
            <person name="Wilson A."/>
            <person name="Yadav S."/>
            <person name="Young G."/>
            <person name="Yu Q."/>
            <person name="Zembek L."/>
            <person name="Zhong D."/>
            <person name="Zimmer A."/>
            <person name="Zwirko Z."/>
            <person name="Jaffe D.B."/>
            <person name="Alvarez P."/>
            <person name="Brockman W."/>
            <person name="Butler J."/>
            <person name="Chin C."/>
            <person name="Gnerre S."/>
            <person name="Grabherr M."/>
            <person name="Kleber M."/>
            <person name="Mauceli E."/>
            <person name="MacCallum I."/>
        </authorList>
    </citation>
    <scope>NUCLEOTIDE SEQUENCE [LARGE SCALE GENOMIC DNA]</scope>
    <source>
        <strain evidence="2">Tucson 15287-2541.00</strain>
    </source>
</reference>
<dbReference type="EMBL" id="CH916366">
    <property type="protein sequence ID" value="EDV96057.1"/>
    <property type="molecule type" value="Genomic_DNA"/>
</dbReference>
<dbReference type="HOGENOM" id="CLU_200708_0_0_1"/>